<reference evidence="1 2" key="1">
    <citation type="journal article" date="2018" name="PLoS ONE">
        <title>The draft genome of Kipferlia bialata reveals reductive genome evolution in fornicate parasites.</title>
        <authorList>
            <person name="Tanifuji G."/>
            <person name="Takabayashi S."/>
            <person name="Kume K."/>
            <person name="Takagi M."/>
            <person name="Nakayama T."/>
            <person name="Kamikawa R."/>
            <person name="Inagaki Y."/>
            <person name="Hashimoto T."/>
        </authorList>
    </citation>
    <scope>NUCLEOTIDE SEQUENCE [LARGE SCALE GENOMIC DNA]</scope>
    <source>
        <strain evidence="1">NY0173</strain>
    </source>
</reference>
<feature type="non-terminal residue" evidence="1">
    <location>
        <position position="1"/>
    </location>
</feature>
<dbReference type="EMBL" id="BDIP01002304">
    <property type="protein sequence ID" value="GIQ86080.1"/>
    <property type="molecule type" value="Genomic_DNA"/>
</dbReference>
<accession>A0A9K3D1Y8</accession>
<proteinExistence type="predicted"/>
<dbReference type="Proteomes" id="UP000265618">
    <property type="component" value="Unassembled WGS sequence"/>
</dbReference>
<comment type="caution">
    <text evidence="1">The sequence shown here is derived from an EMBL/GenBank/DDBJ whole genome shotgun (WGS) entry which is preliminary data.</text>
</comment>
<name>A0A9K3D1Y8_9EUKA</name>
<evidence type="ECO:0000313" key="1">
    <source>
        <dbReference type="EMBL" id="GIQ86080.1"/>
    </source>
</evidence>
<dbReference type="AlphaFoldDB" id="A0A9K3D1Y8"/>
<gene>
    <name evidence="1" type="ORF">KIPB_007864</name>
</gene>
<protein>
    <submittedName>
        <fullName evidence="1">Uncharacterized protein</fullName>
    </submittedName>
</protein>
<keyword evidence="2" id="KW-1185">Reference proteome</keyword>
<sequence length="42" mass="4692">GAQALAEDPVVCEALYHCTKTHLHNRQLMLSVLATIKNLKME</sequence>
<evidence type="ECO:0000313" key="2">
    <source>
        <dbReference type="Proteomes" id="UP000265618"/>
    </source>
</evidence>
<organism evidence="1 2">
    <name type="scientific">Kipferlia bialata</name>
    <dbReference type="NCBI Taxonomy" id="797122"/>
    <lineage>
        <taxon>Eukaryota</taxon>
        <taxon>Metamonada</taxon>
        <taxon>Carpediemonas-like organisms</taxon>
        <taxon>Kipferlia</taxon>
    </lineage>
</organism>